<evidence type="ECO:0000313" key="2">
    <source>
        <dbReference type="Proteomes" id="UP000176631"/>
    </source>
</evidence>
<evidence type="ECO:0008006" key="3">
    <source>
        <dbReference type="Google" id="ProtNLM"/>
    </source>
</evidence>
<dbReference type="GO" id="GO:0006355">
    <property type="term" value="P:regulation of DNA-templated transcription"/>
    <property type="evidence" value="ECO:0007669"/>
    <property type="project" value="InterPro"/>
</dbReference>
<dbReference type="Gene3D" id="1.10.1220.10">
    <property type="entry name" value="Met repressor-like"/>
    <property type="match status" value="1"/>
</dbReference>
<sequence length="87" mass="10314">MVKRVNISFPEKTLNDLKELVPPRERSKLVSEAVEEKLNDFKRAVAFEKLEKAREKFSSFETIKSKEDTVAWVKNMRKGWNRRETSK</sequence>
<accession>A0A1G1W8Z4</accession>
<dbReference type="Proteomes" id="UP000176631">
    <property type="component" value="Unassembled WGS sequence"/>
</dbReference>
<gene>
    <name evidence="1" type="ORF">A2172_01190</name>
</gene>
<comment type="caution">
    <text evidence="1">The sequence shown here is derived from an EMBL/GenBank/DDBJ whole genome shotgun (WGS) entry which is preliminary data.</text>
</comment>
<name>A0A1G1W8Z4_9BACT</name>
<dbReference type="InterPro" id="IPR013321">
    <property type="entry name" value="Arc_rbn_hlx_hlx"/>
</dbReference>
<protein>
    <recommendedName>
        <fullName evidence="3">Ribbon-helix-helix protein CopG domain-containing protein</fullName>
    </recommendedName>
</protein>
<dbReference type="STRING" id="1802593.A2172_01190"/>
<proteinExistence type="predicted"/>
<organism evidence="1 2">
    <name type="scientific">Candidatus Woykebacteria bacterium RBG_13_40_15</name>
    <dbReference type="NCBI Taxonomy" id="1802593"/>
    <lineage>
        <taxon>Bacteria</taxon>
        <taxon>Candidatus Woykeibacteriota</taxon>
    </lineage>
</organism>
<reference evidence="1 2" key="1">
    <citation type="journal article" date="2016" name="Nat. Commun.">
        <title>Thousands of microbial genomes shed light on interconnected biogeochemical processes in an aquifer system.</title>
        <authorList>
            <person name="Anantharaman K."/>
            <person name="Brown C.T."/>
            <person name="Hug L.A."/>
            <person name="Sharon I."/>
            <person name="Castelle C.J."/>
            <person name="Probst A.J."/>
            <person name="Thomas B.C."/>
            <person name="Singh A."/>
            <person name="Wilkins M.J."/>
            <person name="Karaoz U."/>
            <person name="Brodie E.L."/>
            <person name="Williams K.H."/>
            <person name="Hubbard S.S."/>
            <person name="Banfield J.F."/>
        </authorList>
    </citation>
    <scope>NUCLEOTIDE SEQUENCE [LARGE SCALE GENOMIC DNA]</scope>
</reference>
<dbReference type="AlphaFoldDB" id="A0A1G1W8Z4"/>
<evidence type="ECO:0000313" key="1">
    <source>
        <dbReference type="EMBL" id="OGY24142.1"/>
    </source>
</evidence>
<dbReference type="EMBL" id="MHCP01000015">
    <property type="protein sequence ID" value="OGY24142.1"/>
    <property type="molecule type" value="Genomic_DNA"/>
</dbReference>